<protein>
    <submittedName>
        <fullName evidence="6">MBL fold metallo-hydrolase</fullName>
    </submittedName>
</protein>
<dbReference type="Proteomes" id="UP000501812">
    <property type="component" value="Chromosome"/>
</dbReference>
<dbReference type="EMBL" id="CP051774">
    <property type="protein sequence ID" value="QJE95079.1"/>
    <property type="molecule type" value="Genomic_DNA"/>
</dbReference>
<evidence type="ECO:0000256" key="2">
    <source>
        <dbReference type="ARBA" id="ARBA00022723"/>
    </source>
</evidence>
<comment type="similarity">
    <text evidence="1">Belongs to the metallo-beta-lactamase superfamily.</text>
</comment>
<keyword evidence="2" id="KW-0479">Metal-binding</keyword>
<dbReference type="InterPro" id="IPR051013">
    <property type="entry name" value="MBL_superfamily_lactonases"/>
</dbReference>
<evidence type="ECO:0000313" key="6">
    <source>
        <dbReference type="EMBL" id="QJE95079.1"/>
    </source>
</evidence>
<evidence type="ECO:0000256" key="1">
    <source>
        <dbReference type="ARBA" id="ARBA00007749"/>
    </source>
</evidence>
<dbReference type="PANTHER" id="PTHR42978:SF6">
    <property type="entry name" value="QUORUM-QUENCHING LACTONASE YTNP-RELATED"/>
    <property type="match status" value="1"/>
</dbReference>
<dbReference type="KEGG" id="luo:HHL09_04585"/>
<evidence type="ECO:0000313" key="7">
    <source>
        <dbReference type="Proteomes" id="UP000501812"/>
    </source>
</evidence>
<accession>A0A858RF71</accession>
<reference evidence="6 7" key="1">
    <citation type="submission" date="2020-04" db="EMBL/GenBank/DDBJ databases">
        <title>Luteolibacter sp. G-1-1-1 isolated from soil.</title>
        <authorList>
            <person name="Dahal R.H."/>
        </authorList>
    </citation>
    <scope>NUCLEOTIDE SEQUENCE [LARGE SCALE GENOMIC DNA]</scope>
    <source>
        <strain evidence="6 7">G-1-1-1</strain>
    </source>
</reference>
<keyword evidence="4" id="KW-0862">Zinc</keyword>
<sequence length="318" mass="34583">MSHPEIIRSAALGSSDTNTGSPAPSAAASNASVYRFEVGDFECAVISDGSTFFPSRPHFGTDAANDKEVHAILADHSLPLEQVRFYFNVLFVNTGRDLILIDSGAGKNFGDACGKIAAGLSMLGHTPEQINVVHLSHAHFDHFGGLLTSEGKPAFPNALHLVAKEERDFWMSKDPDQGQAFYDQAQGKIFVSQAREVFEALPFTTYRDGDALPGGVLPEAAPGHTPGHCIYRVRSRGEELLHLSDLVTNFAVSFDKPDWPFIFDCEPARAVASRKKILAQGSGSKIRAFGNHLPFPGLGRIRPEGPALLRWEAEPWVF</sequence>
<proteinExistence type="inferred from homology"/>
<evidence type="ECO:0000256" key="3">
    <source>
        <dbReference type="ARBA" id="ARBA00022801"/>
    </source>
</evidence>
<organism evidence="6 7">
    <name type="scientific">Luteolibacter luteus</name>
    <dbReference type="NCBI Taxonomy" id="2728835"/>
    <lineage>
        <taxon>Bacteria</taxon>
        <taxon>Pseudomonadati</taxon>
        <taxon>Verrucomicrobiota</taxon>
        <taxon>Verrucomicrobiia</taxon>
        <taxon>Verrucomicrobiales</taxon>
        <taxon>Verrucomicrobiaceae</taxon>
        <taxon>Luteolibacter</taxon>
    </lineage>
</organism>
<dbReference type="PANTHER" id="PTHR42978">
    <property type="entry name" value="QUORUM-QUENCHING LACTONASE YTNP-RELATED-RELATED"/>
    <property type="match status" value="1"/>
</dbReference>
<keyword evidence="3 6" id="KW-0378">Hydrolase</keyword>
<dbReference type="SMART" id="SM00849">
    <property type="entry name" value="Lactamase_B"/>
    <property type="match status" value="1"/>
</dbReference>
<evidence type="ECO:0000256" key="4">
    <source>
        <dbReference type="ARBA" id="ARBA00022833"/>
    </source>
</evidence>
<name>A0A858RF71_9BACT</name>
<dbReference type="GO" id="GO:0046872">
    <property type="term" value="F:metal ion binding"/>
    <property type="evidence" value="ECO:0007669"/>
    <property type="project" value="UniProtKB-KW"/>
</dbReference>
<dbReference type="AlphaFoldDB" id="A0A858RF71"/>
<keyword evidence="7" id="KW-1185">Reference proteome</keyword>
<dbReference type="SUPFAM" id="SSF56281">
    <property type="entry name" value="Metallo-hydrolase/oxidoreductase"/>
    <property type="match status" value="1"/>
</dbReference>
<feature type="domain" description="Metallo-beta-lactamase" evidence="5">
    <location>
        <begin position="85"/>
        <end position="292"/>
    </location>
</feature>
<dbReference type="Gene3D" id="3.60.15.10">
    <property type="entry name" value="Ribonuclease Z/Hydroxyacylglutathione hydrolase-like"/>
    <property type="match status" value="1"/>
</dbReference>
<dbReference type="GO" id="GO:0016787">
    <property type="term" value="F:hydrolase activity"/>
    <property type="evidence" value="ECO:0007669"/>
    <property type="project" value="UniProtKB-KW"/>
</dbReference>
<evidence type="ECO:0000259" key="5">
    <source>
        <dbReference type="SMART" id="SM00849"/>
    </source>
</evidence>
<gene>
    <name evidence="6" type="ORF">HHL09_04585</name>
</gene>
<dbReference type="InterPro" id="IPR036866">
    <property type="entry name" value="RibonucZ/Hydroxyglut_hydro"/>
</dbReference>
<dbReference type="CDD" id="cd07720">
    <property type="entry name" value="OPHC2-like_MBL-fold"/>
    <property type="match status" value="1"/>
</dbReference>
<dbReference type="RefSeq" id="WP_169453300.1">
    <property type="nucleotide sequence ID" value="NZ_CP051774.1"/>
</dbReference>
<dbReference type="InterPro" id="IPR001279">
    <property type="entry name" value="Metallo-B-lactamas"/>
</dbReference>
<dbReference type="Pfam" id="PF00753">
    <property type="entry name" value="Lactamase_B"/>
    <property type="match status" value="1"/>
</dbReference>